<proteinExistence type="predicted"/>
<gene>
    <name evidence="1" type="ORF">CIB84_013693</name>
</gene>
<organism evidence="1 2">
    <name type="scientific">Bambusicola thoracicus</name>
    <name type="common">Chinese bamboo-partridge</name>
    <name type="synonym">Perdix thoracica</name>
    <dbReference type="NCBI Taxonomy" id="9083"/>
    <lineage>
        <taxon>Eukaryota</taxon>
        <taxon>Metazoa</taxon>
        <taxon>Chordata</taxon>
        <taxon>Craniata</taxon>
        <taxon>Vertebrata</taxon>
        <taxon>Euteleostomi</taxon>
        <taxon>Archelosauria</taxon>
        <taxon>Archosauria</taxon>
        <taxon>Dinosauria</taxon>
        <taxon>Saurischia</taxon>
        <taxon>Theropoda</taxon>
        <taxon>Coelurosauria</taxon>
        <taxon>Aves</taxon>
        <taxon>Neognathae</taxon>
        <taxon>Galloanserae</taxon>
        <taxon>Galliformes</taxon>
        <taxon>Phasianidae</taxon>
        <taxon>Perdicinae</taxon>
        <taxon>Bambusicola</taxon>
    </lineage>
</organism>
<dbReference type="EMBL" id="PPHD01056980">
    <property type="protein sequence ID" value="POI22559.1"/>
    <property type="molecule type" value="Genomic_DNA"/>
</dbReference>
<accession>A0A2P4SEL9</accession>
<sequence>MGSLFPQTQIYFPKLMKMFFHLN</sequence>
<dbReference type="AlphaFoldDB" id="A0A2P4SEL9"/>
<reference evidence="1 2" key="1">
    <citation type="submission" date="2018-01" db="EMBL/GenBank/DDBJ databases">
        <title>Comparison of the Chinese Bamboo Partridge and Red Junglefowl genome sequences highlights the importance of demography in genome evolution.</title>
        <authorList>
            <person name="Tiley G.P."/>
            <person name="Kimball R.T."/>
            <person name="Braun E.L."/>
            <person name="Burleigh J.G."/>
        </authorList>
    </citation>
    <scope>NUCLEOTIDE SEQUENCE [LARGE SCALE GENOMIC DNA]</scope>
    <source>
        <strain evidence="1">RTK389</strain>
        <tissue evidence="1">Blood</tissue>
    </source>
</reference>
<name>A0A2P4SEL9_BAMTH</name>
<evidence type="ECO:0000313" key="1">
    <source>
        <dbReference type="EMBL" id="POI22559.1"/>
    </source>
</evidence>
<protein>
    <submittedName>
        <fullName evidence="1">Uncharacterized protein</fullName>
    </submittedName>
</protein>
<evidence type="ECO:0000313" key="2">
    <source>
        <dbReference type="Proteomes" id="UP000237246"/>
    </source>
</evidence>
<keyword evidence="2" id="KW-1185">Reference proteome</keyword>
<dbReference type="Proteomes" id="UP000237246">
    <property type="component" value="Unassembled WGS sequence"/>
</dbReference>
<comment type="caution">
    <text evidence="1">The sequence shown here is derived from an EMBL/GenBank/DDBJ whole genome shotgun (WGS) entry which is preliminary data.</text>
</comment>